<dbReference type="EMBL" id="JAJUOS010000002">
    <property type="protein sequence ID" value="MCE5972430.1"/>
    <property type="molecule type" value="Genomic_DNA"/>
</dbReference>
<proteinExistence type="predicted"/>
<accession>A0ABS8YT23</accession>
<dbReference type="SUPFAM" id="SSF57884">
    <property type="entry name" value="Ada DNA repair protein, N-terminal domain (N-Ada 10)"/>
    <property type="match status" value="1"/>
</dbReference>
<evidence type="ECO:0000313" key="1">
    <source>
        <dbReference type="EMBL" id="MCE5972430.1"/>
    </source>
</evidence>
<keyword evidence="2" id="KW-1185">Reference proteome</keyword>
<dbReference type="InterPro" id="IPR035451">
    <property type="entry name" value="Ada-like_dom_sf"/>
</dbReference>
<comment type="caution">
    <text evidence="1">The sequence shown here is derived from an EMBL/GenBank/DDBJ whole genome shotgun (WGS) entry which is preliminary data.</text>
</comment>
<organism evidence="1 2">
    <name type="scientific">Rhodobacter flavimaris</name>
    <dbReference type="NCBI Taxonomy" id="2907145"/>
    <lineage>
        <taxon>Bacteria</taxon>
        <taxon>Pseudomonadati</taxon>
        <taxon>Pseudomonadota</taxon>
        <taxon>Alphaproteobacteria</taxon>
        <taxon>Rhodobacterales</taxon>
        <taxon>Rhodobacter group</taxon>
        <taxon>Rhodobacter</taxon>
    </lineage>
</organism>
<sequence>MPLKNRVNPFGHIVASAARGSLMGNRGILHDEHGNIHKTHAHQNWVACALAFNGNKRTLMAPHSYTELFFLDEATALAAGHRPCATCRRDRYRAFTQLWLQVHGAPPEGTPLPKAIDRALHVARIERNQKVTSPAVFEELPNGVMISKEDHAILKWNGVGHLWSFEGYGLIPVPISGPVRVLTPKPLIALLHAGYRPEIHPSLPG</sequence>
<evidence type="ECO:0000313" key="2">
    <source>
        <dbReference type="Proteomes" id="UP001521181"/>
    </source>
</evidence>
<dbReference type="Proteomes" id="UP001521181">
    <property type="component" value="Unassembled WGS sequence"/>
</dbReference>
<reference evidence="1 2" key="1">
    <citation type="submission" date="2021-12" db="EMBL/GenBank/DDBJ databases">
        <title>Sinirhodobacter sp. WL0062 is a bacterium isolated from seawater.</title>
        <authorList>
            <person name="Wang L."/>
            <person name="He W."/>
            <person name="Zhang D.-F."/>
        </authorList>
    </citation>
    <scope>NUCLEOTIDE SEQUENCE [LARGE SCALE GENOMIC DNA]</scope>
    <source>
        <strain evidence="1 2">WL0062</strain>
    </source>
</reference>
<evidence type="ECO:0008006" key="3">
    <source>
        <dbReference type="Google" id="ProtNLM"/>
    </source>
</evidence>
<gene>
    <name evidence="1" type="ORF">LZA78_02860</name>
</gene>
<protein>
    <recommendedName>
        <fullName evidence="3">Ada DNA repair metal-binding domain-containing protein</fullName>
    </recommendedName>
</protein>
<dbReference type="RefSeq" id="WP_233675451.1">
    <property type="nucleotide sequence ID" value="NZ_JAJUOS010000002.1"/>
</dbReference>
<name>A0ABS8YT23_9RHOB</name>